<sequence>MNNKKRILVTGGGKGIGEKVIRLLVSKGYETHFTYCRSKASAEKLCREFPNKVFAHYLNMADPNSINTGGFSEIPDWYGIVFNAGVGSASVTGYANNPDTSEDQLDEAMLKINALGPLSLYRRLKPNLIKNNHAKIIFISSVGGGIAAFPGFRYSDGMSKAALSYLAKQIATENTDSGIDVFTLCPGATETSMFKASTLNKLSPSERALFVQKLPKRRLIQPEEIAHWVAKLLEPESTVLHGCVIDASAGLGIRPSHMD</sequence>
<reference evidence="2 3" key="1">
    <citation type="submission" date="2018-03" db="EMBL/GenBank/DDBJ databases">
        <title>Draft genome sequence of the plant growth promoting rhizobacterium Pseudomonas protegens strain BNJ-SS-45 isolated from wheat (Triticum aestivum) rhizosphere.</title>
        <authorList>
            <person name="Bajpai A."/>
            <person name="Shende K."/>
            <person name="Meena N."/>
            <person name="Upadhyayula S.R."/>
            <person name="Suravajhala P."/>
            <person name="Medicherla K.M."/>
            <person name="Johri B.N."/>
        </authorList>
    </citation>
    <scope>NUCLEOTIDE SEQUENCE [LARGE SCALE GENOMIC DNA]</scope>
    <source>
        <strain evidence="2 3">BNJ-SS-45</strain>
    </source>
</reference>
<dbReference type="InterPro" id="IPR036291">
    <property type="entry name" value="NAD(P)-bd_dom_sf"/>
</dbReference>
<name>A0A2T6GM41_9PSED</name>
<dbReference type="RefSeq" id="WP_060837506.1">
    <property type="nucleotide sequence ID" value="NZ_PYJM01000002.1"/>
</dbReference>
<evidence type="ECO:0000313" key="2">
    <source>
        <dbReference type="EMBL" id="PUA45221.1"/>
    </source>
</evidence>
<accession>A0A2T6GM41</accession>
<dbReference type="Proteomes" id="UP000244178">
    <property type="component" value="Unassembled WGS sequence"/>
</dbReference>
<comment type="similarity">
    <text evidence="1">Belongs to the short-chain dehydrogenases/reductases (SDR) family.</text>
</comment>
<dbReference type="PRINTS" id="PR00081">
    <property type="entry name" value="GDHRDH"/>
</dbReference>
<dbReference type="SUPFAM" id="SSF51735">
    <property type="entry name" value="NAD(P)-binding Rossmann-fold domains"/>
    <property type="match status" value="1"/>
</dbReference>
<evidence type="ECO:0000313" key="3">
    <source>
        <dbReference type="Proteomes" id="UP000244178"/>
    </source>
</evidence>
<dbReference type="AlphaFoldDB" id="A0A2T6GM41"/>
<dbReference type="PANTHER" id="PTHR42879">
    <property type="entry name" value="3-OXOACYL-(ACYL-CARRIER-PROTEIN) REDUCTASE"/>
    <property type="match status" value="1"/>
</dbReference>
<proteinExistence type="inferred from homology"/>
<comment type="caution">
    <text evidence="2">The sequence shown here is derived from an EMBL/GenBank/DDBJ whole genome shotgun (WGS) entry which is preliminary data.</text>
</comment>
<evidence type="ECO:0000256" key="1">
    <source>
        <dbReference type="ARBA" id="ARBA00006484"/>
    </source>
</evidence>
<dbReference type="InterPro" id="IPR002347">
    <property type="entry name" value="SDR_fam"/>
</dbReference>
<dbReference type="Gene3D" id="3.40.50.720">
    <property type="entry name" value="NAD(P)-binding Rossmann-like Domain"/>
    <property type="match status" value="1"/>
</dbReference>
<dbReference type="PANTHER" id="PTHR42879:SF2">
    <property type="entry name" value="3-OXOACYL-[ACYL-CARRIER-PROTEIN] REDUCTASE FABG"/>
    <property type="match status" value="1"/>
</dbReference>
<organism evidence="2 3">
    <name type="scientific">Pseudomonas protegens</name>
    <dbReference type="NCBI Taxonomy" id="380021"/>
    <lineage>
        <taxon>Bacteria</taxon>
        <taxon>Pseudomonadati</taxon>
        <taxon>Pseudomonadota</taxon>
        <taxon>Gammaproteobacteria</taxon>
        <taxon>Pseudomonadales</taxon>
        <taxon>Pseudomonadaceae</taxon>
        <taxon>Pseudomonas</taxon>
    </lineage>
</organism>
<dbReference type="Pfam" id="PF00106">
    <property type="entry name" value="adh_short"/>
    <property type="match status" value="1"/>
</dbReference>
<dbReference type="EMBL" id="PYJM01000002">
    <property type="protein sequence ID" value="PUA45221.1"/>
    <property type="molecule type" value="Genomic_DNA"/>
</dbReference>
<protein>
    <submittedName>
        <fullName evidence="2">NAD(P)-dependent oxidoreductase</fullName>
    </submittedName>
</protein>
<dbReference type="InterPro" id="IPR050259">
    <property type="entry name" value="SDR"/>
</dbReference>
<gene>
    <name evidence="2" type="ORF">C5U62_06935</name>
</gene>